<organism evidence="9 10">
    <name type="scientific">Mucilaginibacter boryungensis</name>
    <dbReference type="NCBI Taxonomy" id="768480"/>
    <lineage>
        <taxon>Bacteria</taxon>
        <taxon>Pseudomonadati</taxon>
        <taxon>Bacteroidota</taxon>
        <taxon>Sphingobacteriia</taxon>
        <taxon>Sphingobacteriales</taxon>
        <taxon>Sphingobacteriaceae</taxon>
        <taxon>Mucilaginibacter</taxon>
    </lineage>
</organism>
<dbReference type="Gene3D" id="2.60.40.1180">
    <property type="entry name" value="Golgi alpha-mannosidase II"/>
    <property type="match status" value="1"/>
</dbReference>
<dbReference type="Pfam" id="PF16875">
    <property type="entry name" value="Glyco_hydro_36N"/>
    <property type="match status" value="1"/>
</dbReference>
<feature type="chain" id="PRO_5046069680" description="Alpha-galactosidase" evidence="6">
    <location>
        <begin position="22"/>
        <end position="729"/>
    </location>
</feature>
<proteinExistence type="inferred from homology"/>
<gene>
    <name evidence="9" type="ORF">IRJ18_07230</name>
</gene>
<dbReference type="RefSeq" id="WP_194105524.1">
    <property type="nucleotide sequence ID" value="NZ_JADFFM010000001.1"/>
</dbReference>
<dbReference type="InterPro" id="IPR000111">
    <property type="entry name" value="Glyco_hydro_27/36_CS"/>
</dbReference>
<evidence type="ECO:0000256" key="1">
    <source>
        <dbReference type="ARBA" id="ARBA00001255"/>
    </source>
</evidence>
<comment type="caution">
    <text evidence="9">The sequence shown here is derived from an EMBL/GenBank/DDBJ whole genome shotgun (WGS) entry which is preliminary data.</text>
</comment>
<dbReference type="EC" id="3.2.1.22" evidence="2 5"/>
<dbReference type="PROSITE" id="PS00512">
    <property type="entry name" value="ALPHA_GALACTOSIDASE"/>
    <property type="match status" value="1"/>
</dbReference>
<keyword evidence="10" id="KW-1185">Reference proteome</keyword>
<reference evidence="9 10" key="1">
    <citation type="submission" date="2020-10" db="EMBL/GenBank/DDBJ databases">
        <title>Mucilaginibacter mali sp. nov., isolated from rhizosphere soil of apple orchard.</title>
        <authorList>
            <person name="Lee J.-S."/>
            <person name="Kim H.S."/>
            <person name="Kim J.-S."/>
        </authorList>
    </citation>
    <scope>NUCLEOTIDE SEQUENCE [LARGE SCALE GENOMIC DNA]</scope>
    <source>
        <strain evidence="9 10">KCTC 23157</strain>
    </source>
</reference>
<sequence length="729" mass="83226">MRFTKIINILCLVLPCLTAMGQHPKKQDVVVELANPKGWMIKTRSSVYQLYITSANAVKPVFYGSREQAENVVKNPLWFEGIDEVPVRGNYPFKTSALEVIFDDNVREAELTYVKGEVVTIDGRYTLKITQKDKYYPLEVTSYIRVLPEFDILEKWVVAKNTGARGNIKIENMLSGSIVLPADEYKLTHLAGKQMNEFQQQETLLTPGLKIEQNKAFKANFNPPWFMVRPQNAAKDTGPAWFGSLHYSGNWQLMFDKSIDGNVQILGGINFWDTSWQLKPGETFETPKFSVGYTNGGPDGAAQSLADYIRKTILPEKHRNELRPVLYNSWEATFYAVNEEQQLELAKRAKDIGIELFVIDDGWFKGRVSSTTGLGDWEVDKTKFPNGLGPLIKKINDMGMDFGIWIEPESAVPNSDVYRAHPDWMFDMPKNRKAADTRRYLNLAKEEVYQYLLQKLTRLLQDHNIKFVKWDQNSYLSETGWKDAPVDMQREVRIRFINNVYRLVDELKKRFPNVWFESCASGGGRVDLGMLSRMDQAWVSDDTSPLDRIFMQYGYLGALPANTMVSWVTGNTFHQPTSFNFKFDVSMAGVLAVGDDLRKWTEADKVVAAKKIAEYKVIRPLIQQGRVYRLVSPFEENRCALQYQDEKTTASAIICYNLAEYLQGSQYGSRAATTLKLKGLKVDQMYSVQKIEERDKEGVTYRGDYLMNIGIAWPVKGSNTGQVLLISPK</sequence>
<dbReference type="InterPro" id="IPR031705">
    <property type="entry name" value="Glyco_hydro_36_C"/>
</dbReference>
<dbReference type="Proteomes" id="UP000632774">
    <property type="component" value="Unassembled WGS sequence"/>
</dbReference>
<keyword evidence="4 5" id="KW-0326">Glycosidase</keyword>
<keyword evidence="6" id="KW-0732">Signal</keyword>
<dbReference type="PIRSF" id="PIRSF005536">
    <property type="entry name" value="Agal"/>
    <property type="match status" value="1"/>
</dbReference>
<comment type="similarity">
    <text evidence="5">Belongs to the glycosyl hydrolase.</text>
</comment>
<dbReference type="InterPro" id="IPR013780">
    <property type="entry name" value="Glyco_hydro_b"/>
</dbReference>
<dbReference type="Pfam" id="PF02065">
    <property type="entry name" value="Melibiase"/>
    <property type="match status" value="1"/>
</dbReference>
<protein>
    <recommendedName>
        <fullName evidence="2 5">Alpha-galactosidase</fullName>
        <ecNumber evidence="2 5">3.2.1.22</ecNumber>
    </recommendedName>
</protein>
<dbReference type="InterPro" id="IPR013785">
    <property type="entry name" value="Aldolase_TIM"/>
</dbReference>
<dbReference type="Pfam" id="PF16874">
    <property type="entry name" value="Glyco_hydro_36C"/>
    <property type="match status" value="1"/>
</dbReference>
<evidence type="ECO:0000256" key="2">
    <source>
        <dbReference type="ARBA" id="ARBA00012755"/>
    </source>
</evidence>
<dbReference type="PANTHER" id="PTHR43053">
    <property type="entry name" value="GLYCOSIDASE FAMILY 31"/>
    <property type="match status" value="1"/>
</dbReference>
<feature type="signal peptide" evidence="6">
    <location>
        <begin position="1"/>
        <end position="21"/>
    </location>
</feature>
<accession>A0ABR9XFH6</accession>
<feature type="domain" description="Glycosyl hydrolase family 36 C-terminal" evidence="7">
    <location>
        <begin position="667"/>
        <end position="723"/>
    </location>
</feature>
<dbReference type="PRINTS" id="PR00743">
    <property type="entry name" value="GLHYDRLASE36"/>
</dbReference>
<dbReference type="InterPro" id="IPR002252">
    <property type="entry name" value="Glyco_hydro_36"/>
</dbReference>
<dbReference type="CDD" id="cd14791">
    <property type="entry name" value="GH36"/>
    <property type="match status" value="1"/>
</dbReference>
<feature type="domain" description="Glycosyl hydrolase family 36 N-terminal" evidence="8">
    <location>
        <begin position="83"/>
        <end position="279"/>
    </location>
</feature>
<dbReference type="SUPFAM" id="SSF51445">
    <property type="entry name" value="(Trans)glycosidases"/>
    <property type="match status" value="1"/>
</dbReference>
<evidence type="ECO:0000259" key="7">
    <source>
        <dbReference type="Pfam" id="PF16874"/>
    </source>
</evidence>
<keyword evidence="3 5" id="KW-0378">Hydrolase</keyword>
<dbReference type="Gene3D" id="3.20.20.70">
    <property type="entry name" value="Aldolase class I"/>
    <property type="match status" value="1"/>
</dbReference>
<comment type="catalytic activity">
    <reaction evidence="1 5">
        <text>Hydrolysis of terminal, non-reducing alpha-D-galactose residues in alpha-D-galactosides, including galactose oligosaccharides, galactomannans and galactolipids.</text>
        <dbReference type="EC" id="3.2.1.22"/>
    </reaction>
</comment>
<evidence type="ECO:0000313" key="9">
    <source>
        <dbReference type="EMBL" id="MBE9666149.1"/>
    </source>
</evidence>
<evidence type="ECO:0000259" key="8">
    <source>
        <dbReference type="Pfam" id="PF16875"/>
    </source>
</evidence>
<dbReference type="InterPro" id="IPR017853">
    <property type="entry name" value="GH"/>
</dbReference>
<dbReference type="EMBL" id="JADFFM010000001">
    <property type="protein sequence ID" value="MBE9666149.1"/>
    <property type="molecule type" value="Genomic_DNA"/>
</dbReference>
<evidence type="ECO:0000256" key="3">
    <source>
        <dbReference type="ARBA" id="ARBA00022801"/>
    </source>
</evidence>
<dbReference type="InterPro" id="IPR038417">
    <property type="entry name" value="Alpga-gal_N_sf"/>
</dbReference>
<dbReference type="Gene3D" id="2.70.98.60">
    <property type="entry name" value="alpha-galactosidase from lactobacil brevis"/>
    <property type="match status" value="1"/>
</dbReference>
<name>A0ABR9XFH6_9SPHI</name>
<evidence type="ECO:0000256" key="5">
    <source>
        <dbReference type="PIRNR" id="PIRNR005536"/>
    </source>
</evidence>
<dbReference type="InterPro" id="IPR031704">
    <property type="entry name" value="Glyco_hydro_36_N"/>
</dbReference>
<dbReference type="InterPro" id="IPR050985">
    <property type="entry name" value="Alpha-glycosidase_related"/>
</dbReference>
<dbReference type="PANTHER" id="PTHR43053:SF3">
    <property type="entry name" value="ALPHA-GALACTOSIDASE C-RELATED"/>
    <property type="match status" value="1"/>
</dbReference>
<evidence type="ECO:0000256" key="6">
    <source>
        <dbReference type="SAM" id="SignalP"/>
    </source>
</evidence>
<evidence type="ECO:0000313" key="10">
    <source>
        <dbReference type="Proteomes" id="UP000632774"/>
    </source>
</evidence>
<evidence type="ECO:0000256" key="4">
    <source>
        <dbReference type="ARBA" id="ARBA00023295"/>
    </source>
</evidence>